<dbReference type="EMBL" id="JACMRX010000001">
    <property type="protein sequence ID" value="KAF7996517.1"/>
    <property type="molecule type" value="Genomic_DNA"/>
</dbReference>
<sequence length="212" mass="24598">MDNSKRFHESKENQFNNSSYKIPHQELHPGIPSYNTNVLSKSKNKTWYKQQPIQQTGTISINQEPSHNTNGLGKSKNKTWYKQQPIQQTGAISIPYQESSHNVAVQSQFTNGLGKSKNKTWYKQQPIQQTGAISMKSDNEYTSNLKPKNKLVNSKLHTSTQTTKNWSSIKKSDEKKNSLPYSFNLRPKVPYENKTWRKRHQKIDSRVRFISI</sequence>
<feature type="compositionally biased region" description="Basic and acidic residues" evidence="1">
    <location>
        <begin position="1"/>
        <end position="12"/>
    </location>
</feature>
<evidence type="ECO:0000313" key="2">
    <source>
        <dbReference type="EMBL" id="KAF7996517.1"/>
    </source>
</evidence>
<gene>
    <name evidence="2" type="ORF">HCN44_002149</name>
</gene>
<name>A0A834Y4A1_APHGI</name>
<accession>A0A834Y4A1</accession>
<dbReference type="AlphaFoldDB" id="A0A834Y4A1"/>
<evidence type="ECO:0000256" key="1">
    <source>
        <dbReference type="SAM" id="MobiDB-lite"/>
    </source>
</evidence>
<evidence type="ECO:0000313" key="3">
    <source>
        <dbReference type="Proteomes" id="UP000639338"/>
    </source>
</evidence>
<reference evidence="2 3" key="1">
    <citation type="submission" date="2020-08" db="EMBL/GenBank/DDBJ databases">
        <title>Aphidius gifuensis genome sequencing and assembly.</title>
        <authorList>
            <person name="Du Z."/>
        </authorList>
    </citation>
    <scope>NUCLEOTIDE SEQUENCE [LARGE SCALE GENOMIC DNA]</scope>
    <source>
        <strain evidence="2">YNYX2018</strain>
        <tissue evidence="2">Adults</tissue>
    </source>
</reference>
<proteinExistence type="predicted"/>
<feature type="region of interest" description="Disordered" evidence="1">
    <location>
        <begin position="56"/>
        <end position="76"/>
    </location>
</feature>
<dbReference type="Proteomes" id="UP000639338">
    <property type="component" value="Unassembled WGS sequence"/>
</dbReference>
<comment type="caution">
    <text evidence="2">The sequence shown here is derived from an EMBL/GenBank/DDBJ whole genome shotgun (WGS) entry which is preliminary data.</text>
</comment>
<keyword evidence="3" id="KW-1185">Reference proteome</keyword>
<feature type="region of interest" description="Disordered" evidence="1">
    <location>
        <begin position="1"/>
        <end position="35"/>
    </location>
</feature>
<protein>
    <submittedName>
        <fullName evidence="2">Uncharacterized protein</fullName>
    </submittedName>
</protein>
<organism evidence="2 3">
    <name type="scientific">Aphidius gifuensis</name>
    <name type="common">Parasitoid wasp</name>
    <dbReference type="NCBI Taxonomy" id="684658"/>
    <lineage>
        <taxon>Eukaryota</taxon>
        <taxon>Metazoa</taxon>
        <taxon>Ecdysozoa</taxon>
        <taxon>Arthropoda</taxon>
        <taxon>Hexapoda</taxon>
        <taxon>Insecta</taxon>
        <taxon>Pterygota</taxon>
        <taxon>Neoptera</taxon>
        <taxon>Endopterygota</taxon>
        <taxon>Hymenoptera</taxon>
        <taxon>Apocrita</taxon>
        <taxon>Ichneumonoidea</taxon>
        <taxon>Braconidae</taxon>
        <taxon>Aphidiinae</taxon>
        <taxon>Aphidius</taxon>
    </lineage>
</organism>